<feature type="domain" description="Flavodoxin-like" evidence="1">
    <location>
        <begin position="10"/>
        <end position="86"/>
    </location>
</feature>
<sequence length="114" mass="12870">MGGYQSTMKKKPKLEPFDINPLDYDFIIIGTPVWAWNFSPPIRSFIGDYDLKGKKVALRSCSAGGTEKALNKLEENLKNVNIVGKLNLKEPLNKNTEEVRQKAVDWSKEIINAC</sequence>
<dbReference type="InterPro" id="IPR029039">
    <property type="entry name" value="Flavoprotein-like_sf"/>
</dbReference>
<dbReference type="SUPFAM" id="SSF52218">
    <property type="entry name" value="Flavoproteins"/>
    <property type="match status" value="1"/>
</dbReference>
<dbReference type="AlphaFoldDB" id="A0A0F9TTD3"/>
<name>A0A0F9TTD3_9ZZZZ</name>
<dbReference type="PANTHER" id="PTHR39201">
    <property type="entry name" value="EXPORTED PROTEIN-RELATED"/>
    <property type="match status" value="1"/>
</dbReference>
<dbReference type="InterPro" id="IPR008254">
    <property type="entry name" value="Flavodoxin/NO_synth"/>
</dbReference>
<gene>
    <name evidence="2" type="ORF">LCGC14_0691190</name>
</gene>
<evidence type="ECO:0000259" key="1">
    <source>
        <dbReference type="Pfam" id="PF12682"/>
    </source>
</evidence>
<dbReference type="Pfam" id="PF12682">
    <property type="entry name" value="Flavodoxin_4"/>
    <property type="match status" value="1"/>
</dbReference>
<proteinExistence type="predicted"/>
<reference evidence="2" key="1">
    <citation type="journal article" date="2015" name="Nature">
        <title>Complex archaea that bridge the gap between prokaryotes and eukaryotes.</title>
        <authorList>
            <person name="Spang A."/>
            <person name="Saw J.H."/>
            <person name="Jorgensen S.L."/>
            <person name="Zaremba-Niedzwiedzka K."/>
            <person name="Martijn J."/>
            <person name="Lind A.E."/>
            <person name="van Eijk R."/>
            <person name="Schleper C."/>
            <person name="Guy L."/>
            <person name="Ettema T.J."/>
        </authorList>
    </citation>
    <scope>NUCLEOTIDE SEQUENCE</scope>
</reference>
<comment type="caution">
    <text evidence="2">The sequence shown here is derived from an EMBL/GenBank/DDBJ whole genome shotgun (WGS) entry which is preliminary data.</text>
</comment>
<accession>A0A0F9TTD3</accession>
<dbReference type="PANTHER" id="PTHR39201:SF1">
    <property type="entry name" value="FLAVODOXIN-LIKE DOMAIN-CONTAINING PROTEIN"/>
    <property type="match status" value="1"/>
</dbReference>
<organism evidence="2">
    <name type="scientific">marine sediment metagenome</name>
    <dbReference type="NCBI Taxonomy" id="412755"/>
    <lineage>
        <taxon>unclassified sequences</taxon>
        <taxon>metagenomes</taxon>
        <taxon>ecological metagenomes</taxon>
    </lineage>
</organism>
<protein>
    <recommendedName>
        <fullName evidence="1">Flavodoxin-like domain-containing protein</fullName>
    </recommendedName>
</protein>
<dbReference type="GO" id="GO:0010181">
    <property type="term" value="F:FMN binding"/>
    <property type="evidence" value="ECO:0007669"/>
    <property type="project" value="InterPro"/>
</dbReference>
<dbReference type="Gene3D" id="3.40.50.360">
    <property type="match status" value="1"/>
</dbReference>
<dbReference type="EMBL" id="LAZR01001439">
    <property type="protein sequence ID" value="KKN44643.1"/>
    <property type="molecule type" value="Genomic_DNA"/>
</dbReference>
<evidence type="ECO:0000313" key="2">
    <source>
        <dbReference type="EMBL" id="KKN44643.1"/>
    </source>
</evidence>